<proteinExistence type="predicted"/>
<protein>
    <recommendedName>
        <fullName evidence="3">Thioredoxin</fullName>
    </recommendedName>
</protein>
<dbReference type="InterPro" id="IPR036249">
    <property type="entry name" value="Thioredoxin-like_sf"/>
</dbReference>
<dbReference type="CDD" id="cd02947">
    <property type="entry name" value="TRX_family"/>
    <property type="match status" value="1"/>
</dbReference>
<comment type="caution">
    <text evidence="1">The sequence shown here is derived from an EMBL/GenBank/DDBJ whole genome shotgun (WGS) entry which is preliminary data.</text>
</comment>
<evidence type="ECO:0008006" key="3">
    <source>
        <dbReference type="Google" id="ProtNLM"/>
    </source>
</evidence>
<accession>A0A2V1K619</accession>
<gene>
    <name evidence="1" type="ORF">DD236_00100</name>
</gene>
<organism evidence="1 2">
    <name type="scientific">Ancrocorticia populi</name>
    <dbReference type="NCBI Taxonomy" id="2175228"/>
    <lineage>
        <taxon>Bacteria</taxon>
        <taxon>Bacillati</taxon>
        <taxon>Actinomycetota</taxon>
        <taxon>Actinomycetes</taxon>
        <taxon>Actinomycetales</taxon>
        <taxon>Actinomycetaceae</taxon>
        <taxon>Ancrocorticia</taxon>
    </lineage>
</organism>
<sequence>MDHDSFTLVFTTAQWCDPGTAMLPIFEETLRDFARLYPKLEVEGTVIDIDDEEADQMAGLPASVDPAILASIDFVPTLILMRGSALEGTEMLRLVGQLPKLVIRAQLAKALGVA</sequence>
<dbReference type="Proteomes" id="UP000245283">
    <property type="component" value="Unassembled WGS sequence"/>
</dbReference>
<dbReference type="OrthoDB" id="9980197at2"/>
<dbReference type="Gene3D" id="3.40.30.10">
    <property type="entry name" value="Glutaredoxin"/>
    <property type="match status" value="1"/>
</dbReference>
<reference evidence="2" key="1">
    <citation type="submission" date="2018-05" db="EMBL/GenBank/DDBJ databases">
        <authorList>
            <person name="Li Y."/>
        </authorList>
    </citation>
    <scope>NUCLEOTIDE SEQUENCE [LARGE SCALE GENOMIC DNA]</scope>
    <source>
        <strain evidence="2">sk1b4</strain>
    </source>
</reference>
<evidence type="ECO:0000313" key="2">
    <source>
        <dbReference type="Proteomes" id="UP000245283"/>
    </source>
</evidence>
<evidence type="ECO:0000313" key="1">
    <source>
        <dbReference type="EMBL" id="PWF26866.1"/>
    </source>
</evidence>
<keyword evidence="2" id="KW-1185">Reference proteome</keyword>
<dbReference type="RefSeq" id="WP_109092368.1">
    <property type="nucleotide sequence ID" value="NZ_CAMELQ010000076.1"/>
</dbReference>
<dbReference type="EMBL" id="QETB01000001">
    <property type="protein sequence ID" value="PWF26866.1"/>
    <property type="molecule type" value="Genomic_DNA"/>
</dbReference>
<dbReference type="SUPFAM" id="SSF52833">
    <property type="entry name" value="Thioredoxin-like"/>
    <property type="match status" value="1"/>
</dbReference>
<name>A0A2V1K619_9ACTO</name>
<dbReference type="AlphaFoldDB" id="A0A2V1K619"/>